<dbReference type="SUPFAM" id="SSF52833">
    <property type="entry name" value="Thioredoxin-like"/>
    <property type="match status" value="1"/>
</dbReference>
<dbReference type="GO" id="GO:0016209">
    <property type="term" value="F:antioxidant activity"/>
    <property type="evidence" value="ECO:0007669"/>
    <property type="project" value="InterPro"/>
</dbReference>
<dbReference type="Pfam" id="PF00578">
    <property type="entry name" value="AhpC-TSA"/>
    <property type="match status" value="1"/>
</dbReference>
<keyword evidence="1" id="KW-0472">Membrane</keyword>
<feature type="transmembrane region" description="Helical" evidence="1">
    <location>
        <begin position="7"/>
        <end position="25"/>
    </location>
</feature>
<organism evidence="3 4">
    <name type="scientific">Flavobacterium segetis</name>
    <dbReference type="NCBI Taxonomy" id="271157"/>
    <lineage>
        <taxon>Bacteria</taxon>
        <taxon>Pseudomonadati</taxon>
        <taxon>Bacteroidota</taxon>
        <taxon>Flavobacteriia</taxon>
        <taxon>Flavobacteriales</taxon>
        <taxon>Flavobacteriaceae</taxon>
        <taxon>Flavobacterium</taxon>
    </lineage>
</organism>
<dbReference type="GO" id="GO:0016491">
    <property type="term" value="F:oxidoreductase activity"/>
    <property type="evidence" value="ECO:0007669"/>
    <property type="project" value="InterPro"/>
</dbReference>
<evidence type="ECO:0000313" key="4">
    <source>
        <dbReference type="Proteomes" id="UP000184036"/>
    </source>
</evidence>
<dbReference type="Proteomes" id="UP000184036">
    <property type="component" value="Unassembled WGS sequence"/>
</dbReference>
<proteinExistence type="predicted"/>
<keyword evidence="4" id="KW-1185">Reference proteome</keyword>
<dbReference type="InterPro" id="IPR000866">
    <property type="entry name" value="AhpC/TSA"/>
</dbReference>
<feature type="domain" description="Alkyl hydroperoxide reductase subunit C/ Thiol specific antioxidant" evidence="2">
    <location>
        <begin position="40"/>
        <end position="119"/>
    </location>
</feature>
<sequence>MKKYLKIFIPLVFLSLLSFMGYKIVTKINHQKEVAANIKTIPAFKYQNLNGESFSNKNLKMDTPTLFIYFNSECEYCNEEAQMIKEHINAFNPFQLVFVSFEQPTKIASFAKKHNLLNYDNIFLYVTLKLLSLLPLMFSLCLV</sequence>
<keyword evidence="1" id="KW-1133">Transmembrane helix</keyword>
<evidence type="ECO:0000313" key="3">
    <source>
        <dbReference type="EMBL" id="SHG10519.1"/>
    </source>
</evidence>
<evidence type="ECO:0000259" key="2">
    <source>
        <dbReference type="Pfam" id="PF00578"/>
    </source>
</evidence>
<dbReference type="RefSeq" id="WP_072990571.1">
    <property type="nucleotide sequence ID" value="NZ_FQWE01000004.1"/>
</dbReference>
<gene>
    <name evidence="3" type="ORF">SAMN05444396_104345</name>
</gene>
<dbReference type="InterPro" id="IPR036249">
    <property type="entry name" value="Thioredoxin-like_sf"/>
</dbReference>
<dbReference type="OrthoDB" id="662072at2"/>
<dbReference type="AlphaFoldDB" id="A0A1M5H3E0"/>
<feature type="transmembrane region" description="Helical" evidence="1">
    <location>
        <begin position="122"/>
        <end position="142"/>
    </location>
</feature>
<evidence type="ECO:0000256" key="1">
    <source>
        <dbReference type="SAM" id="Phobius"/>
    </source>
</evidence>
<dbReference type="Gene3D" id="3.40.30.10">
    <property type="entry name" value="Glutaredoxin"/>
    <property type="match status" value="1"/>
</dbReference>
<name>A0A1M5H3E0_9FLAO</name>
<keyword evidence="1" id="KW-0812">Transmembrane</keyword>
<accession>A0A1M5H3E0</accession>
<dbReference type="STRING" id="271157.SAMN05444396_104345"/>
<dbReference type="EMBL" id="FQWE01000004">
    <property type="protein sequence ID" value="SHG10519.1"/>
    <property type="molecule type" value="Genomic_DNA"/>
</dbReference>
<reference evidence="4" key="1">
    <citation type="submission" date="2016-11" db="EMBL/GenBank/DDBJ databases">
        <authorList>
            <person name="Varghese N."/>
            <person name="Submissions S."/>
        </authorList>
    </citation>
    <scope>NUCLEOTIDE SEQUENCE [LARGE SCALE GENOMIC DNA]</scope>
    <source>
        <strain evidence="4">DSM 19741</strain>
    </source>
</reference>
<protein>
    <submittedName>
        <fullName evidence="3">AhpC/TSA family protein</fullName>
    </submittedName>
</protein>